<dbReference type="Proteomes" id="UP000324585">
    <property type="component" value="Unassembled WGS sequence"/>
</dbReference>
<sequence length="221" mass="23985">MSTDGPAHARSGESAAELEAYSDRLTCQLVRLGEAGATPDAIQAVRDELERIEDLLLEVQVTSRDADGRHDQHKQALVPGPELHVRSRSSEDADSFQDLLQSDASTTPPPSSSDEIEAVAVAQRIEEAAARARSHGAPRPQASGETTRDQNADKGASSAGPYKDANLQARLNETLARAHERGEKLDKLDEKSAAMFAEAQDFHSSATKLRKKMQKQSMKLF</sequence>
<feature type="region of interest" description="Disordered" evidence="2">
    <location>
        <begin position="202"/>
        <end position="221"/>
    </location>
</feature>
<dbReference type="PROSITE" id="PS50892">
    <property type="entry name" value="V_SNARE"/>
    <property type="match status" value="1"/>
</dbReference>
<reference evidence="5" key="1">
    <citation type="journal article" date="2019" name="Nat. Commun.">
        <title>Expansion of phycobilisome linker gene families in mesophilic red algae.</title>
        <authorList>
            <person name="Lee J."/>
            <person name="Kim D."/>
            <person name="Bhattacharya D."/>
            <person name="Yoon H.S."/>
        </authorList>
    </citation>
    <scope>NUCLEOTIDE SEQUENCE [LARGE SCALE GENOMIC DNA]</scope>
    <source>
        <strain evidence="5">CCMP 1328</strain>
    </source>
</reference>
<keyword evidence="1" id="KW-0175">Coiled coil</keyword>
<dbReference type="CDD" id="cd15843">
    <property type="entry name" value="R-SNARE"/>
    <property type="match status" value="1"/>
</dbReference>
<dbReference type="Pfam" id="PF00957">
    <property type="entry name" value="Synaptobrevin"/>
    <property type="match status" value="1"/>
</dbReference>
<dbReference type="AlphaFoldDB" id="A0A5J4Z360"/>
<protein>
    <recommendedName>
        <fullName evidence="3">V-SNARE coiled-coil homology domain-containing protein</fullName>
    </recommendedName>
</protein>
<comment type="caution">
    <text evidence="4">The sequence shown here is derived from an EMBL/GenBank/DDBJ whole genome shotgun (WGS) entry which is preliminary data.</text>
</comment>
<dbReference type="InterPro" id="IPR042855">
    <property type="entry name" value="V_SNARE_CC"/>
</dbReference>
<feature type="compositionally biased region" description="Basic and acidic residues" evidence="2">
    <location>
        <begin position="64"/>
        <end position="74"/>
    </location>
</feature>
<feature type="domain" description="V-SNARE coiled-coil homology" evidence="3">
    <location>
        <begin position="156"/>
        <end position="216"/>
    </location>
</feature>
<name>A0A5J4Z360_PORPP</name>
<evidence type="ECO:0000256" key="2">
    <source>
        <dbReference type="SAM" id="MobiDB-lite"/>
    </source>
</evidence>
<dbReference type="EMBL" id="VRMN01000001">
    <property type="protein sequence ID" value="KAA8498311.1"/>
    <property type="molecule type" value="Genomic_DNA"/>
</dbReference>
<organism evidence="4 5">
    <name type="scientific">Porphyridium purpureum</name>
    <name type="common">Red alga</name>
    <name type="synonym">Porphyridium cruentum</name>
    <dbReference type="NCBI Taxonomy" id="35688"/>
    <lineage>
        <taxon>Eukaryota</taxon>
        <taxon>Rhodophyta</taxon>
        <taxon>Bangiophyceae</taxon>
        <taxon>Porphyridiales</taxon>
        <taxon>Porphyridiaceae</taxon>
        <taxon>Porphyridium</taxon>
    </lineage>
</organism>
<evidence type="ECO:0000259" key="3">
    <source>
        <dbReference type="PROSITE" id="PS50892"/>
    </source>
</evidence>
<feature type="compositionally biased region" description="Basic and acidic residues" evidence="2">
    <location>
        <begin position="176"/>
        <end position="186"/>
    </location>
</feature>
<evidence type="ECO:0000256" key="1">
    <source>
        <dbReference type="PROSITE-ProRule" id="PRU00290"/>
    </source>
</evidence>
<dbReference type="Gene3D" id="1.20.5.110">
    <property type="match status" value="1"/>
</dbReference>
<dbReference type="SUPFAM" id="SSF58038">
    <property type="entry name" value="SNARE fusion complex"/>
    <property type="match status" value="1"/>
</dbReference>
<keyword evidence="5" id="KW-1185">Reference proteome</keyword>
<evidence type="ECO:0000313" key="5">
    <source>
        <dbReference type="Proteomes" id="UP000324585"/>
    </source>
</evidence>
<feature type="region of interest" description="Disordered" evidence="2">
    <location>
        <begin position="63"/>
        <end position="186"/>
    </location>
</feature>
<accession>A0A5J4Z360</accession>
<proteinExistence type="predicted"/>
<gene>
    <name evidence="4" type="ORF">FVE85_5896</name>
</gene>
<evidence type="ECO:0000313" key="4">
    <source>
        <dbReference type="EMBL" id="KAA8498311.1"/>
    </source>
</evidence>